<dbReference type="InterPro" id="IPR006186">
    <property type="entry name" value="Ser/Thr-sp_prot-phosphatase"/>
</dbReference>
<evidence type="ECO:0000259" key="1">
    <source>
        <dbReference type="Pfam" id="PF00149"/>
    </source>
</evidence>
<comment type="caution">
    <text evidence="2">The sequence shown here is derived from an EMBL/GenBank/DDBJ whole genome shotgun (WGS) entry which is preliminary data.</text>
</comment>
<dbReference type="RefSeq" id="WP_168511505.1">
    <property type="nucleotide sequence ID" value="NZ_JAAXLS010000002.1"/>
</dbReference>
<evidence type="ECO:0000313" key="3">
    <source>
        <dbReference type="Proteomes" id="UP000715441"/>
    </source>
</evidence>
<dbReference type="Gene3D" id="3.60.21.10">
    <property type="match status" value="1"/>
</dbReference>
<dbReference type="PRINTS" id="PR00114">
    <property type="entry name" value="STPHPHTASE"/>
</dbReference>
<dbReference type="PANTHER" id="PTHR42850:SF4">
    <property type="entry name" value="ZINC-DEPENDENT ENDOPOLYPHOSPHATASE"/>
    <property type="match status" value="1"/>
</dbReference>
<gene>
    <name evidence="2" type="ORF">HFP15_03880</name>
</gene>
<feature type="domain" description="Calcineurin-like phosphoesterase" evidence="1">
    <location>
        <begin position="5"/>
        <end position="157"/>
    </location>
</feature>
<dbReference type="SUPFAM" id="SSF56300">
    <property type="entry name" value="Metallo-dependent phosphatases"/>
    <property type="match status" value="1"/>
</dbReference>
<dbReference type="InterPro" id="IPR004843">
    <property type="entry name" value="Calcineurin-like_PHP"/>
</dbReference>
<organism evidence="2 3">
    <name type="scientific">Amycolatopsis acididurans</name>
    <dbReference type="NCBI Taxonomy" id="2724524"/>
    <lineage>
        <taxon>Bacteria</taxon>
        <taxon>Bacillati</taxon>
        <taxon>Actinomycetota</taxon>
        <taxon>Actinomycetes</taxon>
        <taxon>Pseudonocardiales</taxon>
        <taxon>Pseudonocardiaceae</taxon>
        <taxon>Amycolatopsis</taxon>
    </lineage>
</organism>
<reference evidence="2 3" key="1">
    <citation type="submission" date="2020-04" db="EMBL/GenBank/DDBJ databases">
        <title>Novel species.</title>
        <authorList>
            <person name="Teo W.F.A."/>
            <person name="Lipun K."/>
            <person name="Srisuk N."/>
            <person name="Duangmal K."/>
        </authorList>
    </citation>
    <scope>NUCLEOTIDE SEQUENCE [LARGE SCALE GENOMIC DNA]</scope>
    <source>
        <strain evidence="2 3">K13G38</strain>
    </source>
</reference>
<dbReference type="Proteomes" id="UP000715441">
    <property type="component" value="Unassembled WGS sequence"/>
</dbReference>
<proteinExistence type="predicted"/>
<evidence type="ECO:0000313" key="2">
    <source>
        <dbReference type="EMBL" id="NKQ52015.1"/>
    </source>
</evidence>
<dbReference type="InterPro" id="IPR050126">
    <property type="entry name" value="Ap4A_hydrolase"/>
</dbReference>
<sequence>MNTEVVFVGDVHGNLSALRGLWHALDMRGRSHAVFLGDYINKGAHSAEVIQELLAYSQAGRATLLAGNHETALLEALDTGDLSAFLKMGGAMTIRSYVGRRVAPEVLESFRASFPTEHLEAIRRMPDTYESDDLIAQHVLPAASTPKFRIGAHVPVGKLPRIEHHSAQLDTGCGGKSGRLTALFWPSLDYVQVDARGIVVLH</sequence>
<dbReference type="Pfam" id="PF00149">
    <property type="entry name" value="Metallophos"/>
    <property type="match status" value="1"/>
</dbReference>
<keyword evidence="3" id="KW-1185">Reference proteome</keyword>
<protein>
    <submittedName>
        <fullName evidence="2">Serine/threonine protein phosphatase</fullName>
    </submittedName>
</protein>
<dbReference type="PANTHER" id="PTHR42850">
    <property type="entry name" value="METALLOPHOSPHOESTERASE"/>
    <property type="match status" value="1"/>
</dbReference>
<name>A0ABX1J0Z4_9PSEU</name>
<accession>A0ABX1J0Z4</accession>
<dbReference type="InterPro" id="IPR029052">
    <property type="entry name" value="Metallo-depent_PP-like"/>
</dbReference>
<dbReference type="EMBL" id="JAAXLS010000002">
    <property type="protein sequence ID" value="NKQ52015.1"/>
    <property type="molecule type" value="Genomic_DNA"/>
</dbReference>